<dbReference type="CDD" id="cd18580">
    <property type="entry name" value="ABC_6TM_ABCC_D2"/>
    <property type="match status" value="1"/>
</dbReference>
<organism evidence="17 18">
    <name type="scientific">Chenopodium quinoa</name>
    <name type="common">Quinoa</name>
    <dbReference type="NCBI Taxonomy" id="63459"/>
    <lineage>
        <taxon>Eukaryota</taxon>
        <taxon>Viridiplantae</taxon>
        <taxon>Streptophyta</taxon>
        <taxon>Embryophyta</taxon>
        <taxon>Tracheophyta</taxon>
        <taxon>Spermatophyta</taxon>
        <taxon>Magnoliopsida</taxon>
        <taxon>eudicotyledons</taxon>
        <taxon>Gunneridae</taxon>
        <taxon>Pentapetalae</taxon>
        <taxon>Caryophyllales</taxon>
        <taxon>Chenopodiaceae</taxon>
        <taxon>Chenopodioideae</taxon>
        <taxon>Atripliceae</taxon>
        <taxon>Chenopodium</taxon>
    </lineage>
</organism>
<dbReference type="GO" id="GO:0016887">
    <property type="term" value="F:ATP hydrolysis activity"/>
    <property type="evidence" value="ECO:0007669"/>
    <property type="project" value="InterPro"/>
</dbReference>
<evidence type="ECO:0000256" key="5">
    <source>
        <dbReference type="ARBA" id="ARBA00022692"/>
    </source>
</evidence>
<evidence type="ECO:0000256" key="11">
    <source>
        <dbReference type="ARBA" id="ARBA00023136"/>
    </source>
</evidence>
<feature type="transmembrane region" description="Helical" evidence="14">
    <location>
        <begin position="434"/>
        <end position="458"/>
    </location>
</feature>
<evidence type="ECO:0000256" key="13">
    <source>
        <dbReference type="SAM" id="MobiDB-lite"/>
    </source>
</evidence>
<dbReference type="InterPro" id="IPR044726">
    <property type="entry name" value="ABCC_6TM_D2"/>
</dbReference>
<dbReference type="PANTHER" id="PTHR24223:SF263">
    <property type="entry name" value="ABC-TYPE XENOBIOTIC TRANSPORTER"/>
    <property type="match status" value="1"/>
</dbReference>
<feature type="domain" description="ABC transmembrane type-1" evidence="16">
    <location>
        <begin position="304"/>
        <end position="583"/>
    </location>
</feature>
<dbReference type="InterPro" id="IPR050173">
    <property type="entry name" value="ABC_transporter_C-like"/>
</dbReference>
<dbReference type="PANTHER" id="PTHR24223">
    <property type="entry name" value="ATP-BINDING CASSETTE SUB-FAMILY C"/>
    <property type="match status" value="1"/>
</dbReference>
<dbReference type="InterPro" id="IPR003593">
    <property type="entry name" value="AAA+_ATPase"/>
</dbReference>
<evidence type="ECO:0000256" key="9">
    <source>
        <dbReference type="ARBA" id="ARBA00022967"/>
    </source>
</evidence>
<evidence type="ECO:0000259" key="15">
    <source>
        <dbReference type="PROSITE" id="PS50893"/>
    </source>
</evidence>
<feature type="domain" description="ABC transmembrane type-1" evidence="16">
    <location>
        <begin position="919"/>
        <end position="1186"/>
    </location>
</feature>
<feature type="transmembrane region" description="Helical" evidence="14">
    <location>
        <begin position="69"/>
        <end position="90"/>
    </location>
</feature>
<dbReference type="CDD" id="cd18579">
    <property type="entry name" value="ABC_6TM_ABCC_D1"/>
    <property type="match status" value="1"/>
</dbReference>
<keyword evidence="9" id="KW-1278">Translocase</keyword>
<dbReference type="Pfam" id="PF00005">
    <property type="entry name" value="ABC_tran"/>
    <property type="match status" value="2"/>
</dbReference>
<dbReference type="EnsemblPlants" id="AUR62019788-RA">
    <property type="protein sequence ID" value="AUR62019788-RA:cds"/>
    <property type="gene ID" value="AUR62019788"/>
</dbReference>
<dbReference type="GO" id="GO:0005524">
    <property type="term" value="F:ATP binding"/>
    <property type="evidence" value="ECO:0007669"/>
    <property type="project" value="UniProtKB-KW"/>
</dbReference>
<proteinExistence type="inferred from homology"/>
<feature type="transmembrane region" description="Helical" evidence="14">
    <location>
        <begin position="37"/>
        <end position="57"/>
    </location>
</feature>
<name>A0A803LWD7_CHEQI</name>
<dbReference type="SUPFAM" id="SSF90123">
    <property type="entry name" value="ABC transporter transmembrane region"/>
    <property type="match status" value="2"/>
</dbReference>
<dbReference type="InterPro" id="IPR044746">
    <property type="entry name" value="ABCC_6TM_D1"/>
</dbReference>
<dbReference type="FunFam" id="3.40.50.300:FF:000508">
    <property type="entry name" value="ABC transporter C family member 5"/>
    <property type="match status" value="1"/>
</dbReference>
<comment type="catalytic activity">
    <reaction evidence="12">
        <text>ATP + H2O + xenobioticSide 1 = ADP + phosphate + xenobioticSide 2.</text>
        <dbReference type="EC" id="7.6.2.2"/>
    </reaction>
</comment>
<dbReference type="OrthoDB" id="6500128at2759"/>
<evidence type="ECO:0000259" key="16">
    <source>
        <dbReference type="PROSITE" id="PS50929"/>
    </source>
</evidence>
<dbReference type="GeneID" id="110722638"/>
<keyword evidence="18" id="KW-1185">Reference proteome</keyword>
<sequence>MGNNFWANYCGNSAYPYESFGTFFASTLNTNSCVNHIIVISIDLLLILLFLFIILSTPTTKNTTSAFKYFSAAVNIVLSLAYLILGLWVLEDKIRTEKTVLPLNGWLVLLFQGFTWLFLSLILSFRRPFGSLSTLFKICFTFSGLYAAFLFAISIYEVIVSRRVKHVKLIFDILLLPGVILLFFYVFKEHINKQESESESKVCLHESSVPLLDNEDVYTSDENQSLFSKAGFFSRMSFWWLNPLMKLGKEKILEDEDIPKLRTADQAETCYRDFMEKISNSKEKGSTSICPASIFSWQWNGIMISGAFALVKVLTLSTGPLFLKAFIDIAEGKRVFKYEGYAITFLLLFTKCLESLSERQWCFRTRLIGLQIRSMLSAAVYVKQFRLSNDAKTSHTPGEIVNYVTVDAYRIGEFPFWFHQIWTVVLQMCISLVIIYYCVGNATIAALVIVVVAVLGNSPLGKLQHKYQTKLMLEQDKRLGAITEALVTMKVLKVYAWENHFKKGIENLREIEFRSLAAVLLQKGYYMILFWSFPILMSIATFGACCFLGIPLDAGNVFTFLATLRIVQEPVRLIPDVAGAYIQATVSLDRIIRFLDATELQNQHIQQRKKGKELEKSIDIRSTAISWDFALKPTLRNVNLLVKPGEKVAICGEVGAGKSTLFAAILGEVPSIDGTVQVYGKLAYVSQTAWIQTGTIRDNILFGSYMDHQRYEDTLKRCSLLKDIDMLPCGDLTVIGERGVNLSGGQKQRVQLARALYQDADLYLLDDPFSAVDAHTATSLFNRYVMGALAGKTVLLVTHQVDFLPTFDCILLMVEGQIIKSGTYEQLMTSSLEFQNLVNAHNNSMQSDNCKESRSLPNLKNDERDNFNQDKVHASLGDKLIQKEERETGDKGFKPYIQYLSHGRGFLYSSLAILAHILFLLGQSIQSYWLANNVQNPGVSEVKFVTVYSIIGCSVGIFLLVRSFSIVSLGLDTSRSIFTTLLNSLFRAPMSFFDATPLGRILSRVSSDISIIDLDVAMMVSMALASTLTAFFSFGILAIVTWKVLLIIVPVVYLTILLQKYYFASAKELMRINGTTKSTIASNLAEVISGATTIRAFGKEDQYFSKAVELIDNNASPFFHSFSSNEWLIQRLEMLCAVILSCSALALTLLPFSEANSGFIGMALSYGLSLNIYLVSSVQNQCMLANMIVSAERLEQYMHIPEEACEIIQENRPPPNWPDVGKIEFCELKVKYRPNGPLVLQGINCIFEGDSKIGIVGRTGSGKTTLISTLFRLVEPSEGKIIIDGIDICTIGLHDLRSHLSIIPQDPTLFSGSVRHNLDPLSQHTDQEIWQVLEKCHLREAVQDKEGGLNSSVVQDGSNWSMGQRQLFCLGRALLKRRKILVLDEATASIDNTTDAILHKTIRTEFSDSTVVTVAHRIPSVMDCTRILAISDGKVIEFDEPAKLINKHDSLFGKLVREYWSYAENVSMFKDQQ</sequence>
<dbReference type="InterPro" id="IPR003439">
    <property type="entry name" value="ABC_transporter-like_ATP-bd"/>
</dbReference>
<evidence type="ECO:0000313" key="17">
    <source>
        <dbReference type="EnsemblPlants" id="AUR62019788-RA:cds"/>
    </source>
</evidence>
<dbReference type="PROSITE" id="PS50893">
    <property type="entry name" value="ABC_TRANSPORTER_2"/>
    <property type="match status" value="2"/>
</dbReference>
<reference evidence="17" key="2">
    <citation type="submission" date="2021-03" db="UniProtKB">
        <authorList>
            <consortium name="EnsemblPlants"/>
        </authorList>
    </citation>
    <scope>IDENTIFICATION</scope>
</reference>
<evidence type="ECO:0000256" key="4">
    <source>
        <dbReference type="ARBA" id="ARBA00022448"/>
    </source>
</evidence>
<dbReference type="PROSITE" id="PS00211">
    <property type="entry name" value="ABC_TRANSPORTER_1"/>
    <property type="match status" value="1"/>
</dbReference>
<dbReference type="FunFam" id="1.20.1560.10:FF:000002">
    <property type="entry name" value="ABC transporter C family member 5"/>
    <property type="match status" value="1"/>
</dbReference>
<feature type="transmembrane region" description="Helical" evidence="14">
    <location>
        <begin position="102"/>
        <end position="123"/>
    </location>
</feature>
<dbReference type="InterPro" id="IPR056228">
    <property type="entry name" value="ABCC10-like_N"/>
</dbReference>
<comment type="subcellular location">
    <subcellularLocation>
        <location evidence="1">Membrane</location>
        <topology evidence="1">Multi-pass membrane protein</topology>
    </subcellularLocation>
</comment>
<comment type="similarity">
    <text evidence="2">Belongs to the ABC transporter superfamily. ABCC family. Conjugate transporter (TC 3.A.1.208) subfamily.</text>
</comment>
<keyword evidence="10 14" id="KW-1133">Transmembrane helix</keyword>
<dbReference type="Gramene" id="AUR62019788-RA">
    <property type="protein sequence ID" value="AUR62019788-RA:cds"/>
    <property type="gene ID" value="AUR62019788"/>
</dbReference>
<evidence type="ECO:0000256" key="10">
    <source>
        <dbReference type="ARBA" id="ARBA00022989"/>
    </source>
</evidence>
<feature type="region of interest" description="Disordered" evidence="13">
    <location>
        <begin position="844"/>
        <end position="865"/>
    </location>
</feature>
<dbReference type="OMA" id="GFSANEW"/>
<dbReference type="EC" id="7.6.2.2" evidence="3"/>
<feature type="domain" description="ABC transporter" evidence="15">
    <location>
        <begin position="1223"/>
        <end position="1457"/>
    </location>
</feature>
<dbReference type="FunFam" id="3.40.50.300:FF:000169">
    <property type="entry name" value="ABC transporter C family member 3"/>
    <property type="match status" value="1"/>
</dbReference>
<dbReference type="SMR" id="A0A803LWD7"/>
<feature type="compositionally biased region" description="Basic and acidic residues" evidence="13">
    <location>
        <begin position="849"/>
        <end position="865"/>
    </location>
</feature>
<evidence type="ECO:0000256" key="7">
    <source>
        <dbReference type="ARBA" id="ARBA00022741"/>
    </source>
</evidence>
<keyword evidence="4" id="KW-0813">Transport</keyword>
<dbReference type="FunFam" id="1.20.1560.10:FF:000003">
    <property type="entry name" value="ABC transporter C family member 10"/>
    <property type="match status" value="1"/>
</dbReference>
<evidence type="ECO:0000256" key="3">
    <source>
        <dbReference type="ARBA" id="ARBA00012191"/>
    </source>
</evidence>
<dbReference type="GO" id="GO:0008559">
    <property type="term" value="F:ABC-type xenobiotic transporter activity"/>
    <property type="evidence" value="ECO:0007669"/>
    <property type="project" value="UniProtKB-EC"/>
</dbReference>
<dbReference type="Gene3D" id="3.40.50.300">
    <property type="entry name" value="P-loop containing nucleotide triphosphate hydrolases"/>
    <property type="match status" value="2"/>
</dbReference>
<feature type="transmembrane region" description="Helical" evidence="14">
    <location>
        <begin position="169"/>
        <end position="187"/>
    </location>
</feature>
<dbReference type="CDD" id="cd03250">
    <property type="entry name" value="ABCC_MRP_domain1"/>
    <property type="match status" value="1"/>
</dbReference>
<evidence type="ECO:0000256" key="12">
    <source>
        <dbReference type="ARBA" id="ARBA00034018"/>
    </source>
</evidence>
<feature type="transmembrane region" description="Helical" evidence="14">
    <location>
        <begin position="906"/>
        <end position="925"/>
    </location>
</feature>
<evidence type="ECO:0000256" key="8">
    <source>
        <dbReference type="ARBA" id="ARBA00022840"/>
    </source>
</evidence>
<gene>
    <name evidence="17" type="primary">LOC110722638</name>
</gene>
<dbReference type="InterPro" id="IPR036640">
    <property type="entry name" value="ABC1_TM_sf"/>
</dbReference>
<dbReference type="SUPFAM" id="SSF52540">
    <property type="entry name" value="P-loop containing nucleoside triphosphate hydrolases"/>
    <property type="match status" value="2"/>
</dbReference>
<reference evidence="17" key="1">
    <citation type="journal article" date="2017" name="Nature">
        <title>The genome of Chenopodium quinoa.</title>
        <authorList>
            <person name="Jarvis D.E."/>
            <person name="Ho Y.S."/>
            <person name="Lightfoot D.J."/>
            <person name="Schmoeckel S.M."/>
            <person name="Li B."/>
            <person name="Borm T.J.A."/>
            <person name="Ohyanagi H."/>
            <person name="Mineta K."/>
            <person name="Michell C.T."/>
            <person name="Saber N."/>
            <person name="Kharbatia N.M."/>
            <person name="Rupper R.R."/>
            <person name="Sharp A.R."/>
            <person name="Dally N."/>
            <person name="Boughton B.A."/>
            <person name="Woo Y.H."/>
            <person name="Gao G."/>
            <person name="Schijlen E.G.W.M."/>
            <person name="Guo X."/>
            <person name="Momin A.A."/>
            <person name="Negrao S."/>
            <person name="Al-Babili S."/>
            <person name="Gehring C."/>
            <person name="Roessner U."/>
            <person name="Jung C."/>
            <person name="Murphy K."/>
            <person name="Arold S.T."/>
            <person name="Gojobori T."/>
            <person name="van der Linden C.G."/>
            <person name="van Loo E.N."/>
            <person name="Jellen E.N."/>
            <person name="Maughan P.J."/>
            <person name="Tester M."/>
        </authorList>
    </citation>
    <scope>NUCLEOTIDE SEQUENCE [LARGE SCALE GENOMIC DNA]</scope>
    <source>
        <strain evidence="17">cv. PI 614886</strain>
    </source>
</reference>
<protein>
    <recommendedName>
        <fullName evidence="3">ABC-type xenobiotic transporter</fullName>
        <ecNumber evidence="3">7.6.2.2</ecNumber>
    </recommendedName>
</protein>
<dbReference type="InterPro" id="IPR011527">
    <property type="entry name" value="ABC1_TM_dom"/>
</dbReference>
<keyword evidence="6" id="KW-0677">Repeat</keyword>
<evidence type="ECO:0000313" key="18">
    <source>
        <dbReference type="Proteomes" id="UP000596660"/>
    </source>
</evidence>
<keyword evidence="8" id="KW-0067">ATP-binding</keyword>
<keyword evidence="7" id="KW-0547">Nucleotide-binding</keyword>
<feature type="domain" description="ABC transporter" evidence="15">
    <location>
        <begin position="620"/>
        <end position="840"/>
    </location>
</feature>
<dbReference type="RefSeq" id="XP_021757602.1">
    <property type="nucleotide sequence ID" value="XM_021901910.1"/>
</dbReference>
<dbReference type="Proteomes" id="UP000596660">
    <property type="component" value="Unplaced"/>
</dbReference>
<dbReference type="InterPro" id="IPR027417">
    <property type="entry name" value="P-loop_NTPase"/>
</dbReference>
<dbReference type="Pfam" id="PF00664">
    <property type="entry name" value="ABC_membrane"/>
    <property type="match status" value="2"/>
</dbReference>
<evidence type="ECO:0000256" key="6">
    <source>
        <dbReference type="ARBA" id="ARBA00022737"/>
    </source>
</evidence>
<keyword evidence="11 14" id="KW-0472">Membrane</keyword>
<dbReference type="PROSITE" id="PS50929">
    <property type="entry name" value="ABC_TM1F"/>
    <property type="match status" value="2"/>
</dbReference>
<feature type="transmembrane region" description="Helical" evidence="14">
    <location>
        <begin position="525"/>
        <end position="550"/>
    </location>
</feature>
<dbReference type="InterPro" id="IPR017871">
    <property type="entry name" value="ABC_transporter-like_CS"/>
</dbReference>
<dbReference type="CDD" id="cd03244">
    <property type="entry name" value="ABCC_MRP_domain2"/>
    <property type="match status" value="1"/>
</dbReference>
<dbReference type="Gene3D" id="1.20.1560.10">
    <property type="entry name" value="ABC transporter type 1, transmembrane domain"/>
    <property type="match status" value="2"/>
</dbReference>
<accession>A0A803LWD7</accession>
<evidence type="ECO:0000256" key="14">
    <source>
        <dbReference type="SAM" id="Phobius"/>
    </source>
</evidence>
<feature type="transmembrane region" description="Helical" evidence="14">
    <location>
        <begin position="945"/>
        <end position="971"/>
    </location>
</feature>
<evidence type="ECO:0000256" key="2">
    <source>
        <dbReference type="ARBA" id="ARBA00009726"/>
    </source>
</evidence>
<dbReference type="SMART" id="SM00382">
    <property type="entry name" value="AAA"/>
    <property type="match status" value="2"/>
</dbReference>
<feature type="transmembrane region" description="Helical" evidence="14">
    <location>
        <begin position="135"/>
        <end position="157"/>
    </location>
</feature>
<keyword evidence="5 14" id="KW-0812">Transmembrane</keyword>
<evidence type="ECO:0000256" key="1">
    <source>
        <dbReference type="ARBA" id="ARBA00004141"/>
    </source>
</evidence>
<dbReference type="Pfam" id="PF24358">
    <property type="entry name" value="ABCC10_N"/>
    <property type="match status" value="1"/>
</dbReference>
<dbReference type="KEGG" id="cqi:110722638"/>
<dbReference type="GO" id="GO:0016020">
    <property type="term" value="C:membrane"/>
    <property type="evidence" value="ECO:0007669"/>
    <property type="project" value="UniProtKB-SubCell"/>
</dbReference>